<dbReference type="Gene3D" id="3.40.50.720">
    <property type="entry name" value="NAD(P)-binding Rossmann-like Domain"/>
    <property type="match status" value="1"/>
</dbReference>
<dbReference type="PROSITE" id="PS00061">
    <property type="entry name" value="ADH_SHORT"/>
    <property type="match status" value="1"/>
</dbReference>
<feature type="domain" description="Ketoreductase" evidence="3">
    <location>
        <begin position="5"/>
        <end position="187"/>
    </location>
</feature>
<sequence>MPSCRTALVTGGSGGIGSEICRRLASDGFRVVVHYGSDQKSADDVVRQIVDGGGTAVASSADITEEADVEKLFDFATSKFGGLDAVVANAGTGGGGPIADVKLSDFKRLLDVNLTGAFLTLREAARRLNEDGRLVFVSSQLAERPRIGTGVYSATKAAVDAMIVAMSHELGGRGITVNSVRPGATEPGMFADSDDDRKQFFRELSPFKRIGHPSDIASVVSFLASKEACWITGQHIRVDGGASN</sequence>
<dbReference type="PRINTS" id="PR00081">
    <property type="entry name" value="GDHRDH"/>
</dbReference>
<dbReference type="GO" id="GO:0047936">
    <property type="term" value="F:glucose 1-dehydrogenase [NAD(P)+] activity"/>
    <property type="evidence" value="ECO:0007669"/>
    <property type="project" value="UniProtKB-EC"/>
</dbReference>
<keyword evidence="5" id="KW-1185">Reference proteome</keyword>
<dbReference type="InterPro" id="IPR036291">
    <property type="entry name" value="NAD(P)-bd_dom_sf"/>
</dbReference>
<dbReference type="PANTHER" id="PTHR48107">
    <property type="entry name" value="NADPH-DEPENDENT ALDEHYDE REDUCTASE-LIKE PROTEIN, CHLOROPLASTIC-RELATED"/>
    <property type="match status" value="1"/>
</dbReference>
<organism evidence="4 5">
    <name type="scientific">Roseimaritima multifibrata</name>
    <dbReference type="NCBI Taxonomy" id="1930274"/>
    <lineage>
        <taxon>Bacteria</taxon>
        <taxon>Pseudomonadati</taxon>
        <taxon>Planctomycetota</taxon>
        <taxon>Planctomycetia</taxon>
        <taxon>Pirellulales</taxon>
        <taxon>Pirellulaceae</taxon>
        <taxon>Roseimaritima</taxon>
    </lineage>
</organism>
<proteinExistence type="inferred from homology"/>
<dbReference type="PRINTS" id="PR00080">
    <property type="entry name" value="SDRFAMILY"/>
</dbReference>
<dbReference type="InterPro" id="IPR002347">
    <property type="entry name" value="SDR_fam"/>
</dbReference>
<dbReference type="EC" id="1.1.1.47" evidence="4"/>
<dbReference type="KEGG" id="rml:FF011L_27430"/>
<name>A0A517MGH0_9BACT</name>
<reference evidence="4 5" key="1">
    <citation type="submission" date="2019-02" db="EMBL/GenBank/DDBJ databases">
        <title>Deep-cultivation of Planctomycetes and their phenomic and genomic characterization uncovers novel biology.</title>
        <authorList>
            <person name="Wiegand S."/>
            <person name="Jogler M."/>
            <person name="Boedeker C."/>
            <person name="Pinto D."/>
            <person name="Vollmers J."/>
            <person name="Rivas-Marin E."/>
            <person name="Kohn T."/>
            <person name="Peeters S.H."/>
            <person name="Heuer A."/>
            <person name="Rast P."/>
            <person name="Oberbeckmann S."/>
            <person name="Bunk B."/>
            <person name="Jeske O."/>
            <person name="Meyerdierks A."/>
            <person name="Storesund J.E."/>
            <person name="Kallscheuer N."/>
            <person name="Luecker S."/>
            <person name="Lage O.M."/>
            <person name="Pohl T."/>
            <person name="Merkel B.J."/>
            <person name="Hornburger P."/>
            <person name="Mueller R.-W."/>
            <person name="Bruemmer F."/>
            <person name="Labrenz M."/>
            <person name="Spormann A.M."/>
            <person name="Op den Camp H."/>
            <person name="Overmann J."/>
            <person name="Amann R."/>
            <person name="Jetten M.S.M."/>
            <person name="Mascher T."/>
            <person name="Medema M.H."/>
            <person name="Devos D.P."/>
            <person name="Kaster A.-K."/>
            <person name="Ovreas L."/>
            <person name="Rohde M."/>
            <person name="Galperin M.Y."/>
            <person name="Jogler C."/>
        </authorList>
    </citation>
    <scope>NUCLEOTIDE SEQUENCE [LARGE SCALE GENOMIC DNA]</scope>
    <source>
        <strain evidence="4 5">FF011L</strain>
    </source>
</reference>
<gene>
    <name evidence="4" type="primary">ycdF_1</name>
    <name evidence="4" type="ORF">FF011L_27430</name>
</gene>
<dbReference type="InterPro" id="IPR057326">
    <property type="entry name" value="KR_dom"/>
</dbReference>
<dbReference type="EMBL" id="CP036262">
    <property type="protein sequence ID" value="QDS93966.1"/>
    <property type="molecule type" value="Genomic_DNA"/>
</dbReference>
<accession>A0A517MGH0</accession>
<dbReference type="AlphaFoldDB" id="A0A517MGH0"/>
<evidence type="ECO:0000259" key="3">
    <source>
        <dbReference type="SMART" id="SM00822"/>
    </source>
</evidence>
<dbReference type="OrthoDB" id="9803333at2"/>
<protein>
    <submittedName>
        <fullName evidence="4">Glucose 1-dehydrogenase 2</fullName>
        <ecNumber evidence="4">1.1.1.47</ecNumber>
    </submittedName>
</protein>
<dbReference type="Proteomes" id="UP000320672">
    <property type="component" value="Chromosome"/>
</dbReference>
<dbReference type="PANTHER" id="PTHR48107:SF7">
    <property type="entry name" value="RE15974P"/>
    <property type="match status" value="1"/>
</dbReference>
<keyword evidence="2 4" id="KW-0560">Oxidoreductase</keyword>
<evidence type="ECO:0000313" key="5">
    <source>
        <dbReference type="Proteomes" id="UP000320672"/>
    </source>
</evidence>
<evidence type="ECO:0000256" key="1">
    <source>
        <dbReference type="ARBA" id="ARBA00006484"/>
    </source>
</evidence>
<dbReference type="SUPFAM" id="SSF51735">
    <property type="entry name" value="NAD(P)-binding Rossmann-fold domains"/>
    <property type="match status" value="1"/>
</dbReference>
<dbReference type="RefSeq" id="WP_145352039.1">
    <property type="nucleotide sequence ID" value="NZ_CP036262.1"/>
</dbReference>
<dbReference type="Pfam" id="PF13561">
    <property type="entry name" value="adh_short_C2"/>
    <property type="match status" value="1"/>
</dbReference>
<dbReference type="FunFam" id="3.40.50.720:FF:000084">
    <property type="entry name" value="Short-chain dehydrogenase reductase"/>
    <property type="match status" value="1"/>
</dbReference>
<comment type="similarity">
    <text evidence="1">Belongs to the short-chain dehydrogenases/reductases (SDR) family.</text>
</comment>
<evidence type="ECO:0000313" key="4">
    <source>
        <dbReference type="EMBL" id="QDS93966.1"/>
    </source>
</evidence>
<dbReference type="SMART" id="SM00822">
    <property type="entry name" value="PKS_KR"/>
    <property type="match status" value="1"/>
</dbReference>
<evidence type="ECO:0000256" key="2">
    <source>
        <dbReference type="ARBA" id="ARBA00023002"/>
    </source>
</evidence>
<dbReference type="InterPro" id="IPR020904">
    <property type="entry name" value="Sc_DH/Rdtase_CS"/>
</dbReference>